<dbReference type="GO" id="GO:0004553">
    <property type="term" value="F:hydrolase activity, hydrolyzing O-glycosyl compounds"/>
    <property type="evidence" value="ECO:0007669"/>
    <property type="project" value="InterPro"/>
</dbReference>
<feature type="signal peptide" evidence="5">
    <location>
        <begin position="1"/>
        <end position="22"/>
    </location>
</feature>
<keyword evidence="5" id="KW-0732">Signal</keyword>
<evidence type="ECO:0000256" key="3">
    <source>
        <dbReference type="ARBA" id="ARBA00023295"/>
    </source>
</evidence>
<protein>
    <submittedName>
        <fullName evidence="7">Uu.00g082280.m01.CDS01</fullName>
    </submittedName>
</protein>
<comment type="caution">
    <text evidence="7">The sequence shown here is derived from an EMBL/GenBank/DDBJ whole genome shotgun (WGS) entry which is preliminary data.</text>
</comment>
<keyword evidence="3 4" id="KW-0326">Glycosidase</keyword>
<dbReference type="InterPro" id="IPR017853">
    <property type="entry name" value="GH"/>
</dbReference>
<accession>A0AAI8VLZ1</accession>
<dbReference type="EMBL" id="CAUWAG010000010">
    <property type="protein sequence ID" value="CAJ2507042.1"/>
    <property type="molecule type" value="Genomic_DNA"/>
</dbReference>
<dbReference type="SUPFAM" id="SSF51445">
    <property type="entry name" value="(Trans)glycosidases"/>
    <property type="match status" value="1"/>
</dbReference>
<dbReference type="GO" id="GO:0000272">
    <property type="term" value="P:polysaccharide catabolic process"/>
    <property type="evidence" value="ECO:0007669"/>
    <property type="project" value="InterPro"/>
</dbReference>
<evidence type="ECO:0000256" key="4">
    <source>
        <dbReference type="RuleBase" id="RU361153"/>
    </source>
</evidence>
<evidence type="ECO:0000256" key="5">
    <source>
        <dbReference type="SAM" id="SignalP"/>
    </source>
</evidence>
<dbReference type="Pfam" id="PF00150">
    <property type="entry name" value="Cellulase"/>
    <property type="match status" value="1"/>
</dbReference>
<evidence type="ECO:0000256" key="1">
    <source>
        <dbReference type="ARBA" id="ARBA00005641"/>
    </source>
</evidence>
<dbReference type="Gene3D" id="3.20.20.80">
    <property type="entry name" value="Glycosidases"/>
    <property type="match status" value="1"/>
</dbReference>
<proteinExistence type="inferred from homology"/>
<evidence type="ECO:0000259" key="6">
    <source>
        <dbReference type="Pfam" id="PF00150"/>
    </source>
</evidence>
<keyword evidence="2 4" id="KW-0378">Hydrolase</keyword>
<reference evidence="7" key="1">
    <citation type="submission" date="2023-10" db="EMBL/GenBank/DDBJ databases">
        <authorList>
            <person name="Hackl T."/>
        </authorList>
    </citation>
    <scope>NUCLEOTIDE SEQUENCE</scope>
</reference>
<dbReference type="Proteomes" id="UP001295740">
    <property type="component" value="Unassembled WGS sequence"/>
</dbReference>
<sequence>MRIFSLLATALGLGLLPAASLAQTALPLSSSGRWILDADGARVKLRCINWAGHQETNLPEGLNKKSADYIADFVAAQGFNCVRLTYSIDHALAPDVGVGEAFTAAADAAGVSVEDMDGIYGDVVAQNAFAGEAGATVRGVWEQVVAALWKRGVTTILDNHVSKASWCCNIDDGNGWWDEGFGYNDANSRFFKTQNWLDGLQAMAEWSASQPGVIGMGLRNEVREWLLQGTFNDRADWYSFMTQGAERVHGANADLLVIMGGTQSATDLTHLRTVGTLDWTAWTGKHVWEWHAYDFTVTFALAKGDCPLLKQTWGLFDGFVLEQGQDYTAPLILSEFGFGMTGGPDDGLTDDDKAYLDCLKEYVTGNDGEWALWALEGSYYVREGTVNYDEGFGLMDFDWNGLRNPNVTALLAPMLEVTQGP</sequence>
<name>A0AAI8VLZ1_9PEZI</name>
<evidence type="ECO:0000256" key="2">
    <source>
        <dbReference type="ARBA" id="ARBA00022801"/>
    </source>
</evidence>
<feature type="chain" id="PRO_5042593429" evidence="5">
    <location>
        <begin position="23"/>
        <end position="421"/>
    </location>
</feature>
<feature type="domain" description="Glycoside hydrolase family 5" evidence="6">
    <location>
        <begin position="37"/>
        <end position="374"/>
    </location>
</feature>
<dbReference type="PANTHER" id="PTHR31263:SF0">
    <property type="entry name" value="CELLULASE FAMILY PROTEIN (AFU_ORTHOLOGUE AFUA_5G14560)"/>
    <property type="match status" value="1"/>
</dbReference>
<organism evidence="7 8">
    <name type="scientific">Anthostomella pinea</name>
    <dbReference type="NCBI Taxonomy" id="933095"/>
    <lineage>
        <taxon>Eukaryota</taxon>
        <taxon>Fungi</taxon>
        <taxon>Dikarya</taxon>
        <taxon>Ascomycota</taxon>
        <taxon>Pezizomycotina</taxon>
        <taxon>Sordariomycetes</taxon>
        <taxon>Xylariomycetidae</taxon>
        <taxon>Xylariales</taxon>
        <taxon>Xylariaceae</taxon>
        <taxon>Anthostomella</taxon>
    </lineage>
</organism>
<keyword evidence="8" id="KW-1185">Reference proteome</keyword>
<dbReference type="PANTHER" id="PTHR31263">
    <property type="entry name" value="CELLULASE FAMILY PROTEIN (AFU_ORTHOLOGUE AFUA_5G14560)"/>
    <property type="match status" value="1"/>
</dbReference>
<evidence type="ECO:0000313" key="7">
    <source>
        <dbReference type="EMBL" id="CAJ2507042.1"/>
    </source>
</evidence>
<dbReference type="InterPro" id="IPR001547">
    <property type="entry name" value="Glyco_hydro_5"/>
</dbReference>
<evidence type="ECO:0000313" key="8">
    <source>
        <dbReference type="Proteomes" id="UP001295740"/>
    </source>
</evidence>
<dbReference type="AlphaFoldDB" id="A0AAI8VLZ1"/>
<gene>
    <name evidence="7" type="ORF">KHLLAP_LOCUS7510</name>
</gene>
<comment type="similarity">
    <text evidence="1 4">Belongs to the glycosyl hydrolase 5 (cellulase A) family.</text>
</comment>